<reference evidence="1" key="1">
    <citation type="journal article" date="2015" name="Nature">
        <title>Complex archaea that bridge the gap between prokaryotes and eukaryotes.</title>
        <authorList>
            <person name="Spang A."/>
            <person name="Saw J.H."/>
            <person name="Jorgensen S.L."/>
            <person name="Zaremba-Niedzwiedzka K."/>
            <person name="Martijn J."/>
            <person name="Lind A.E."/>
            <person name="van Eijk R."/>
            <person name="Schleper C."/>
            <person name="Guy L."/>
            <person name="Ettema T.J."/>
        </authorList>
    </citation>
    <scope>NUCLEOTIDE SEQUENCE</scope>
</reference>
<dbReference type="Gene3D" id="2.60.120.200">
    <property type="match status" value="1"/>
</dbReference>
<dbReference type="InterPro" id="IPR013424">
    <property type="entry name" value="Ice-binding_C"/>
</dbReference>
<dbReference type="AlphaFoldDB" id="A0A0F9Z270"/>
<organism evidence="1">
    <name type="scientific">marine sediment metagenome</name>
    <dbReference type="NCBI Taxonomy" id="412755"/>
    <lineage>
        <taxon>unclassified sequences</taxon>
        <taxon>metagenomes</taxon>
        <taxon>ecological metagenomes</taxon>
    </lineage>
</organism>
<evidence type="ECO:0000313" key="1">
    <source>
        <dbReference type="EMBL" id="KKO11254.1"/>
    </source>
</evidence>
<accession>A0A0F9Z270</accession>
<name>A0A0F9Z270_9ZZZZ</name>
<dbReference type="EMBL" id="LAZR01000003">
    <property type="protein sequence ID" value="KKO11254.1"/>
    <property type="molecule type" value="Genomic_DNA"/>
</dbReference>
<protein>
    <recommendedName>
        <fullName evidence="2">PEP-CTERM protein-sorting domain-containing protein</fullName>
    </recommendedName>
</protein>
<gene>
    <name evidence="1" type="ORF">LCGC14_0017310</name>
</gene>
<dbReference type="NCBIfam" id="TIGR02595">
    <property type="entry name" value="PEP_CTERM"/>
    <property type="match status" value="1"/>
</dbReference>
<proteinExistence type="predicted"/>
<sequence>MKTKTALILLTGVAMLALLGAAAQAGMIVDNFEDGDLAGWTITDIAGPTPSWNNHTTNPAGTAGQGGRQLVSYDTINANTPRGTALSPAFTIDENTLEFVMAGYGGTGSSNPQDGNIYSYANDTNQFADMNNTWILRRTSDSKVLVQGTAPFTAGFQSYRVDTGDYLGVEVELLLTDDSAGAFGWMAIDNIRTVGRDATSVLTLEIGDDQPLWALTGSTFHFDAVNISQFPDDGHAPPEGGEFIRGADSGTGTARSPDFTIVRDTIEFWSAGFGLMDRGANPQRIFLKDAGDDSVLLTWGDDEILGDDNWVSQSGDVTAWLGQDVYVELLDAESGGTGWVGIDDVRLTGVPEPATMGLFIASGAWLLRRRRAR</sequence>
<comment type="caution">
    <text evidence="1">The sequence shown here is derived from an EMBL/GenBank/DDBJ whole genome shotgun (WGS) entry which is preliminary data.</text>
</comment>
<evidence type="ECO:0008006" key="2">
    <source>
        <dbReference type="Google" id="ProtNLM"/>
    </source>
</evidence>